<accession>A0A8J2NP17</accession>
<organism evidence="1 2">
    <name type="scientific">Fusarium equiseti</name>
    <name type="common">Fusarium scirpi</name>
    <dbReference type="NCBI Taxonomy" id="61235"/>
    <lineage>
        <taxon>Eukaryota</taxon>
        <taxon>Fungi</taxon>
        <taxon>Dikarya</taxon>
        <taxon>Ascomycota</taxon>
        <taxon>Pezizomycotina</taxon>
        <taxon>Sordariomycetes</taxon>
        <taxon>Hypocreomycetidae</taxon>
        <taxon>Hypocreales</taxon>
        <taxon>Nectriaceae</taxon>
        <taxon>Fusarium</taxon>
        <taxon>Fusarium incarnatum-equiseti species complex</taxon>
    </lineage>
</organism>
<name>A0A8J2NP17_FUSEQ</name>
<comment type="caution">
    <text evidence="1">The sequence shown here is derived from an EMBL/GenBank/DDBJ whole genome shotgun (WGS) entry which is preliminary data.</text>
</comment>
<dbReference type="Proteomes" id="UP000693738">
    <property type="component" value="Unassembled WGS sequence"/>
</dbReference>
<reference evidence="1" key="1">
    <citation type="submission" date="2021-05" db="EMBL/GenBank/DDBJ databases">
        <authorList>
            <person name="Khan N."/>
        </authorList>
    </citation>
    <scope>NUCLEOTIDE SEQUENCE</scope>
</reference>
<dbReference type="EMBL" id="CAJSTJ010000179">
    <property type="protein sequence ID" value="CAG7565314.1"/>
    <property type="molecule type" value="Genomic_DNA"/>
</dbReference>
<evidence type="ECO:0000313" key="2">
    <source>
        <dbReference type="Proteomes" id="UP000693738"/>
    </source>
</evidence>
<proteinExistence type="predicted"/>
<dbReference type="AlphaFoldDB" id="A0A8J2NP17"/>
<evidence type="ECO:0000313" key="1">
    <source>
        <dbReference type="EMBL" id="CAG7565314.1"/>
    </source>
</evidence>
<protein>
    <submittedName>
        <fullName evidence="1">Uncharacterized protein</fullName>
    </submittedName>
</protein>
<gene>
    <name evidence="1" type="ORF">FEQUK3_LOCUS11029</name>
</gene>
<sequence length="151" mass="15932">MSFPGDTLPSPPLLPPVALSPGASLIILNHLNTVQQDIVTDIKAMTALEKRAGKRSIGVQTDEVPPKRLRRGASPIITESVDMIGLCSGSEGEFESQPKIDIGDLMGCDDVSSCSLGQIPPAPQLGSTLFIANSYHRPLGEVNTGRLEASN</sequence>